<keyword evidence="6" id="KW-1015">Disulfide bond</keyword>
<dbReference type="PANTHER" id="PTHR35891:SF2">
    <property type="entry name" value="THIOL:DISULFIDE INTERCHANGE PROTEIN DSBA"/>
    <property type="match status" value="1"/>
</dbReference>
<comment type="similarity">
    <text evidence="2">Belongs to the thioredoxin family. DsbA subfamily.</text>
</comment>
<dbReference type="InterPro" id="IPR001853">
    <property type="entry name" value="DSBA-like_thioredoxin_dom"/>
</dbReference>
<gene>
    <name evidence="9" type="ORF">LCGC14_0699760</name>
</gene>
<reference evidence="9" key="1">
    <citation type="journal article" date="2015" name="Nature">
        <title>Complex archaea that bridge the gap between prokaryotes and eukaryotes.</title>
        <authorList>
            <person name="Spang A."/>
            <person name="Saw J.H."/>
            <person name="Jorgensen S.L."/>
            <person name="Zaremba-Niedzwiedzka K."/>
            <person name="Martijn J."/>
            <person name="Lind A.E."/>
            <person name="van Eijk R."/>
            <person name="Schleper C."/>
            <person name="Guy L."/>
            <person name="Ettema T.J."/>
        </authorList>
    </citation>
    <scope>NUCLEOTIDE SEQUENCE</scope>
</reference>
<name>A0A0F9QMX3_9ZZZZ</name>
<dbReference type="AlphaFoldDB" id="A0A0F9QMX3"/>
<evidence type="ECO:0000256" key="1">
    <source>
        <dbReference type="ARBA" id="ARBA00004418"/>
    </source>
</evidence>
<organism evidence="9">
    <name type="scientific">marine sediment metagenome</name>
    <dbReference type="NCBI Taxonomy" id="412755"/>
    <lineage>
        <taxon>unclassified sequences</taxon>
        <taxon>metagenomes</taxon>
        <taxon>ecological metagenomes</taxon>
    </lineage>
</organism>
<dbReference type="InterPro" id="IPR050824">
    <property type="entry name" value="Thiol_disulfide_DsbA"/>
</dbReference>
<dbReference type="CDD" id="cd03019">
    <property type="entry name" value="DsbA_DsbA"/>
    <property type="match status" value="1"/>
</dbReference>
<evidence type="ECO:0000256" key="7">
    <source>
        <dbReference type="ARBA" id="ARBA00023284"/>
    </source>
</evidence>
<dbReference type="GO" id="GO:0042597">
    <property type="term" value="C:periplasmic space"/>
    <property type="evidence" value="ECO:0007669"/>
    <property type="project" value="UniProtKB-SubCell"/>
</dbReference>
<dbReference type="InterPro" id="IPR036249">
    <property type="entry name" value="Thioredoxin-like_sf"/>
</dbReference>
<dbReference type="PROSITE" id="PS51352">
    <property type="entry name" value="THIOREDOXIN_2"/>
    <property type="match status" value="1"/>
</dbReference>
<dbReference type="SUPFAM" id="SSF52833">
    <property type="entry name" value="Thioredoxin-like"/>
    <property type="match status" value="1"/>
</dbReference>
<dbReference type="Gene3D" id="3.40.30.10">
    <property type="entry name" value="Glutaredoxin"/>
    <property type="match status" value="1"/>
</dbReference>
<dbReference type="Pfam" id="PF01323">
    <property type="entry name" value="DSBA"/>
    <property type="match status" value="1"/>
</dbReference>
<dbReference type="PANTHER" id="PTHR35891">
    <property type="entry name" value="THIOL:DISULFIDE INTERCHANGE PROTEIN DSBA"/>
    <property type="match status" value="1"/>
</dbReference>
<sequence length="212" mass="23919">MIKLVKAGLLAILLPMAATSFAATYEEGVHYDVVSERATKKPEVKEFFSFYCPACNNMEALIGEFKPKLDKNVKFKKSHVDFVGVRDPENQQMMSQALATAEVLPQKDQIISAIFNHIHTKRAKFNELADVKDIFVAQGVDGDKFDKLFKSFSVRTLSSKMKRDQDYFKEKGALRGVPTFIVNGKYKLNLGRESGITKPEDISKLINYLANK</sequence>
<evidence type="ECO:0000256" key="5">
    <source>
        <dbReference type="ARBA" id="ARBA00022764"/>
    </source>
</evidence>
<dbReference type="InterPro" id="IPR023205">
    <property type="entry name" value="DsbA/DsbL"/>
</dbReference>
<comment type="subcellular location">
    <subcellularLocation>
        <location evidence="1">Periplasm</location>
    </subcellularLocation>
</comment>
<dbReference type="InterPro" id="IPR013766">
    <property type="entry name" value="Thioredoxin_domain"/>
</dbReference>
<evidence type="ECO:0000256" key="4">
    <source>
        <dbReference type="ARBA" id="ARBA00022729"/>
    </source>
</evidence>
<dbReference type="EMBL" id="LAZR01001489">
    <property type="protein sequence ID" value="KKN43789.1"/>
    <property type="molecule type" value="Genomic_DNA"/>
</dbReference>
<feature type="domain" description="Thioredoxin" evidence="8">
    <location>
        <begin position="12"/>
        <end position="137"/>
    </location>
</feature>
<keyword evidence="5" id="KW-0574">Periplasm</keyword>
<evidence type="ECO:0000256" key="3">
    <source>
        <dbReference type="ARBA" id="ARBA00013831"/>
    </source>
</evidence>
<dbReference type="PIRSF" id="PIRSF001488">
    <property type="entry name" value="Tdi_protein"/>
    <property type="match status" value="1"/>
</dbReference>
<keyword evidence="4" id="KW-0732">Signal</keyword>
<evidence type="ECO:0000256" key="6">
    <source>
        <dbReference type="ARBA" id="ARBA00023157"/>
    </source>
</evidence>
<keyword evidence="7" id="KW-0676">Redox-active center</keyword>
<evidence type="ECO:0000256" key="2">
    <source>
        <dbReference type="ARBA" id="ARBA00005791"/>
    </source>
</evidence>
<proteinExistence type="inferred from homology"/>
<accession>A0A0F9QMX3</accession>
<comment type="caution">
    <text evidence="9">The sequence shown here is derived from an EMBL/GenBank/DDBJ whole genome shotgun (WGS) entry which is preliminary data.</text>
</comment>
<dbReference type="GO" id="GO:0016491">
    <property type="term" value="F:oxidoreductase activity"/>
    <property type="evidence" value="ECO:0007669"/>
    <property type="project" value="InterPro"/>
</dbReference>
<evidence type="ECO:0000259" key="8">
    <source>
        <dbReference type="PROSITE" id="PS51352"/>
    </source>
</evidence>
<protein>
    <recommendedName>
        <fullName evidence="3">Thiol:disulfide interchange protein DsbA</fullName>
    </recommendedName>
</protein>
<evidence type="ECO:0000313" key="9">
    <source>
        <dbReference type="EMBL" id="KKN43789.1"/>
    </source>
</evidence>